<protein>
    <submittedName>
        <fullName evidence="1">Uncharacterized protein</fullName>
    </submittedName>
</protein>
<accession>A0A6J5L7J3</accession>
<organism evidence="1">
    <name type="scientific">uncultured Caudovirales phage</name>
    <dbReference type="NCBI Taxonomy" id="2100421"/>
    <lineage>
        <taxon>Viruses</taxon>
        <taxon>Duplodnaviria</taxon>
        <taxon>Heunggongvirae</taxon>
        <taxon>Uroviricota</taxon>
        <taxon>Caudoviricetes</taxon>
        <taxon>Peduoviridae</taxon>
        <taxon>Maltschvirus</taxon>
        <taxon>Maltschvirus maltsch</taxon>
    </lineage>
</organism>
<name>A0A6J5L7J3_9CAUD</name>
<evidence type="ECO:0000313" key="1">
    <source>
        <dbReference type="EMBL" id="CAB4130568.1"/>
    </source>
</evidence>
<gene>
    <name evidence="1" type="ORF">UFOVP128_12</name>
    <name evidence="2" type="ORF">UFOVP243_32</name>
</gene>
<evidence type="ECO:0000313" key="2">
    <source>
        <dbReference type="EMBL" id="CAB5222063.1"/>
    </source>
</evidence>
<proteinExistence type="predicted"/>
<dbReference type="EMBL" id="LR798296">
    <property type="protein sequence ID" value="CAB5222063.1"/>
    <property type="molecule type" value="Genomic_DNA"/>
</dbReference>
<dbReference type="EMBL" id="LR796239">
    <property type="protein sequence ID" value="CAB4130568.1"/>
    <property type="molecule type" value="Genomic_DNA"/>
</dbReference>
<sequence length="143" mass="14840">MGFLASDITPISSLGPTPLIPTAKDIQTKVFQIARTESTSTLKMMLPADASVVEVSKYGSTNSDAGTSSTLNVVIANNTGTISSGTADMKTTGTTTSHVQMSNLPNIQPLPLAGDLKVSAYVTEVGTASTAGGPWYIKVLYVR</sequence>
<reference evidence="1" key="1">
    <citation type="submission" date="2020-04" db="EMBL/GenBank/DDBJ databases">
        <authorList>
            <person name="Chiriac C."/>
            <person name="Salcher M."/>
            <person name="Ghai R."/>
            <person name="Kavagutti S V."/>
        </authorList>
    </citation>
    <scope>NUCLEOTIDE SEQUENCE</scope>
</reference>